<sequence>MPEIIYIMSDKRSGSTLLENILSKSDECFSVGELAMLKGHLIKEGPGSNWNYNCSCGKSFEECTFWSSVIGQVYTPKKDSFFTNINWNFKSKALAFNALFPFLFKNKFLKIVSNKNNRQVTATLTDLYAAIAEKSGKQFIVDSSKSPMQALAIYKNQTQFKVKIIWLKRDIRAIATSKRKWKEKNRKKEKSLLQLVMDIFYYRRLCYTVSKHVDKQDIIFMDYEDLAQQTHQQLQRIFTGFGLQPFATPEYMELVEDHTIGGTPGRFTKKPIQYDGSWKNQFKNNKLAYFVGGLLNRI</sequence>
<evidence type="ECO:0000259" key="1">
    <source>
        <dbReference type="Pfam" id="PF00685"/>
    </source>
</evidence>
<protein>
    <recommendedName>
        <fullName evidence="1">Sulfotransferase domain-containing protein</fullName>
    </recommendedName>
</protein>
<name>A0A8J8FH95_9BACT</name>
<proteinExistence type="predicted"/>
<feature type="domain" description="Sulfotransferase" evidence="1">
    <location>
        <begin position="5"/>
        <end position="244"/>
    </location>
</feature>
<dbReference type="EMBL" id="WHPF01000012">
    <property type="protein sequence ID" value="NNV57053.1"/>
    <property type="molecule type" value="Genomic_DNA"/>
</dbReference>
<dbReference type="SUPFAM" id="SSF52540">
    <property type="entry name" value="P-loop containing nucleoside triphosphate hydrolases"/>
    <property type="match status" value="1"/>
</dbReference>
<reference evidence="2" key="1">
    <citation type="submission" date="2019-10" db="EMBL/GenBank/DDBJ databases">
        <title>Draft genome sequence of Panacibacter sp. KCS-6.</title>
        <authorList>
            <person name="Yim K.J."/>
        </authorList>
    </citation>
    <scope>NUCLEOTIDE SEQUENCE</scope>
    <source>
        <strain evidence="2">KCS-6</strain>
    </source>
</reference>
<accession>A0A8J8FH95</accession>
<dbReference type="Proteomes" id="UP000598971">
    <property type="component" value="Unassembled WGS sequence"/>
</dbReference>
<organism evidence="2 3">
    <name type="scientific">Limnovirga soli</name>
    <dbReference type="NCBI Taxonomy" id="2656915"/>
    <lineage>
        <taxon>Bacteria</taxon>
        <taxon>Pseudomonadati</taxon>
        <taxon>Bacteroidota</taxon>
        <taxon>Chitinophagia</taxon>
        <taxon>Chitinophagales</taxon>
        <taxon>Chitinophagaceae</taxon>
        <taxon>Limnovirga</taxon>
    </lineage>
</organism>
<keyword evidence="3" id="KW-1185">Reference proteome</keyword>
<dbReference type="Pfam" id="PF00685">
    <property type="entry name" value="Sulfotransfer_1"/>
    <property type="match status" value="1"/>
</dbReference>
<comment type="caution">
    <text evidence="2">The sequence shown here is derived from an EMBL/GenBank/DDBJ whole genome shotgun (WGS) entry which is preliminary data.</text>
</comment>
<evidence type="ECO:0000313" key="3">
    <source>
        <dbReference type="Proteomes" id="UP000598971"/>
    </source>
</evidence>
<dbReference type="RefSeq" id="WP_171608999.1">
    <property type="nucleotide sequence ID" value="NZ_WHPF01000012.1"/>
</dbReference>
<evidence type="ECO:0000313" key="2">
    <source>
        <dbReference type="EMBL" id="NNV57053.1"/>
    </source>
</evidence>
<gene>
    <name evidence="2" type="ORF">GD597_16385</name>
</gene>
<dbReference type="GO" id="GO:0008146">
    <property type="term" value="F:sulfotransferase activity"/>
    <property type="evidence" value="ECO:0007669"/>
    <property type="project" value="InterPro"/>
</dbReference>
<dbReference type="InterPro" id="IPR027417">
    <property type="entry name" value="P-loop_NTPase"/>
</dbReference>
<dbReference type="InterPro" id="IPR000863">
    <property type="entry name" value="Sulfotransferase_dom"/>
</dbReference>
<dbReference type="AlphaFoldDB" id="A0A8J8FH95"/>
<dbReference type="Gene3D" id="3.40.50.300">
    <property type="entry name" value="P-loop containing nucleotide triphosphate hydrolases"/>
    <property type="match status" value="1"/>
</dbReference>